<dbReference type="RefSeq" id="WP_149189415.1">
    <property type="nucleotide sequence ID" value="NZ_VTOZ01000020.1"/>
</dbReference>
<dbReference type="AlphaFoldDB" id="A0A5D6WHE2"/>
<gene>
    <name evidence="1" type="ORF">FZ041_09740</name>
</gene>
<dbReference type="Proteomes" id="UP000322783">
    <property type="component" value="Unassembled WGS sequence"/>
</dbReference>
<comment type="caution">
    <text evidence="1">The sequence shown here is derived from an EMBL/GenBank/DDBJ whole genome shotgun (WGS) entry which is preliminary data.</text>
</comment>
<dbReference type="EMBL" id="VTOZ01000020">
    <property type="protein sequence ID" value="TYZ27921.1"/>
    <property type="molecule type" value="Genomic_DNA"/>
</dbReference>
<dbReference type="InterPro" id="IPR036412">
    <property type="entry name" value="HAD-like_sf"/>
</dbReference>
<accession>A0A5D6WHE2</accession>
<evidence type="ECO:0000313" key="1">
    <source>
        <dbReference type="EMBL" id="TYZ27921.1"/>
    </source>
</evidence>
<sequence length="707" mass="81431">MDYAQKNFDESFMEYRNSSMAIYGVGKNAEYILKNIKGYNIRCLIDDNIVGSELYGLPVVSIYKALNLSDVIVIAATPASTRIVYNRIKGILPAEFPVFDMQGHRLNVENIRNPYWDVCYEDLCKKIDDNEIVTFDIFDTLLMRKVLEPRDVFFLVERELRENGNNIPFAEWRIESEKILRLDCKEPSLDEIYEYMSKKNAISLSDIDEIKAMELLWEEKVLCPRVQVLDALKYATDKGKEVYLISDMYLPSCVLDTILKKNGISGYKKIFVSNEWGMTKHDGGLYKVFLNSVKENKKIIHVGDNWFSDGEMARRFGISTFVVMSAKEMLETSAIAKIKKNVTNLDDKIFLGEVINVLFNSPFALSLGKGKIKFDNLATMACSCFVGVAMGVISWIIDKVKGKNAIVLFSSRDCYFLYQMYQKLKAIGLDIPTADYFYVSRQALRGGEITSFDRIEPGFQYARKAYSNMKFREYLNLVYGTDYNLSYDGLFGDMDDEEFNECLRVELANHRSEIVSISKEKRDNFLRYINKKNLEKYKEIYLVDIQTTGNSLSSLSNLIAKKINLLTVRLIVNKDNEDLLNKSTYAKEISSLSSFSKKSMILEKVYASSGGQLIAFDQDGEPLFNDDTKYDAEMLKELQVNMEKFINSYLDKKWYTRKRSICLMLNMLDLLDPTCSIMDDSIIDKFVSHDYLSGYDVINEMKIIRNL</sequence>
<dbReference type="InterPro" id="IPR023214">
    <property type="entry name" value="HAD_sf"/>
</dbReference>
<proteinExistence type="predicted"/>
<organism evidence="1 2">
    <name type="scientific">Selenomonas caprae</name>
    <dbReference type="NCBI Taxonomy" id="2606905"/>
    <lineage>
        <taxon>Bacteria</taxon>
        <taxon>Bacillati</taxon>
        <taxon>Bacillota</taxon>
        <taxon>Negativicutes</taxon>
        <taxon>Selenomonadales</taxon>
        <taxon>Selenomonadaceae</taxon>
        <taxon>Selenomonas</taxon>
    </lineage>
</organism>
<keyword evidence="2" id="KW-1185">Reference proteome</keyword>
<dbReference type="InterPro" id="IPR006439">
    <property type="entry name" value="HAD-SF_hydro_IA"/>
</dbReference>
<name>A0A5D6WHE2_9FIRM</name>
<dbReference type="CDD" id="cd01427">
    <property type="entry name" value="HAD_like"/>
    <property type="match status" value="1"/>
</dbReference>
<dbReference type="NCBIfam" id="TIGR01549">
    <property type="entry name" value="HAD-SF-IA-v1"/>
    <property type="match status" value="1"/>
</dbReference>
<dbReference type="GO" id="GO:0016787">
    <property type="term" value="F:hydrolase activity"/>
    <property type="evidence" value="ECO:0007669"/>
    <property type="project" value="UniProtKB-KW"/>
</dbReference>
<dbReference type="Gene3D" id="3.40.50.1000">
    <property type="entry name" value="HAD superfamily/HAD-like"/>
    <property type="match status" value="1"/>
</dbReference>
<dbReference type="SUPFAM" id="SSF56784">
    <property type="entry name" value="HAD-like"/>
    <property type="match status" value="1"/>
</dbReference>
<keyword evidence="1" id="KW-0378">Hydrolase</keyword>
<reference evidence="1 2" key="1">
    <citation type="submission" date="2019-08" db="EMBL/GenBank/DDBJ databases">
        <title>Selenomonas sp. mPRGC5 and Selenomonas sp. mPRGC8 isolated from ruminal fluid of dairy goat (Capra hircus).</title>
        <authorList>
            <person name="Poothong S."/>
            <person name="Nuengjamnong C."/>
            <person name="Tanasupawat S."/>
        </authorList>
    </citation>
    <scope>NUCLEOTIDE SEQUENCE [LARGE SCALE GENOMIC DNA]</scope>
    <source>
        <strain evidence="2">mPRGC8</strain>
    </source>
</reference>
<evidence type="ECO:0000313" key="2">
    <source>
        <dbReference type="Proteomes" id="UP000322783"/>
    </source>
</evidence>
<dbReference type="Gene3D" id="1.10.150.400">
    <property type="match status" value="1"/>
</dbReference>
<protein>
    <submittedName>
        <fullName evidence="1">HAD-IA family hydrolase</fullName>
    </submittedName>
</protein>